<evidence type="ECO:0000313" key="4">
    <source>
        <dbReference type="Proteomes" id="UP000249396"/>
    </source>
</evidence>
<feature type="domain" description="FHA" evidence="2">
    <location>
        <begin position="85"/>
        <end position="134"/>
    </location>
</feature>
<keyword evidence="1" id="KW-0812">Transmembrane</keyword>
<evidence type="ECO:0000313" key="3">
    <source>
        <dbReference type="EMBL" id="PZN76154.1"/>
    </source>
</evidence>
<evidence type="ECO:0000256" key="1">
    <source>
        <dbReference type="SAM" id="Phobius"/>
    </source>
</evidence>
<comment type="caution">
    <text evidence="3">The sequence shown here is derived from an EMBL/GenBank/DDBJ whole genome shotgun (WGS) entry which is preliminary data.</text>
</comment>
<keyword evidence="1" id="KW-0472">Membrane</keyword>
<dbReference type="Gene3D" id="2.60.200.20">
    <property type="match status" value="1"/>
</dbReference>
<dbReference type="AlphaFoldDB" id="A0A2W4SU09"/>
<dbReference type="SMART" id="SM00240">
    <property type="entry name" value="FHA"/>
    <property type="match status" value="1"/>
</dbReference>
<reference evidence="3 4" key="1">
    <citation type="journal article" date="2018" name="Aquat. Microb. Ecol.">
        <title>Gammaproteobacterial methanotrophs dominate.</title>
        <authorList>
            <person name="Rissanen A.J."/>
            <person name="Saarenheimo J."/>
            <person name="Tiirola M."/>
            <person name="Peura S."/>
            <person name="Aalto S.L."/>
            <person name="Karvinen A."/>
            <person name="Nykanen H."/>
        </authorList>
    </citation>
    <scope>NUCLEOTIDE SEQUENCE [LARGE SCALE GENOMIC DNA]</scope>
    <source>
        <strain evidence="3">AMbin10</strain>
    </source>
</reference>
<evidence type="ECO:0000259" key="2">
    <source>
        <dbReference type="PROSITE" id="PS50006"/>
    </source>
</evidence>
<accession>A0A2W4SU09</accession>
<dbReference type="Proteomes" id="UP000249396">
    <property type="component" value="Unassembled WGS sequence"/>
</dbReference>
<dbReference type="SUPFAM" id="SSF49879">
    <property type="entry name" value="SMAD/FHA domain"/>
    <property type="match status" value="1"/>
</dbReference>
<organism evidence="3 4">
    <name type="scientific">Candidatus Methylumidiphilus alinenensis</name>
    <dbReference type="NCBI Taxonomy" id="2202197"/>
    <lineage>
        <taxon>Bacteria</taxon>
        <taxon>Pseudomonadati</taxon>
        <taxon>Pseudomonadota</taxon>
        <taxon>Gammaproteobacteria</taxon>
        <taxon>Methylococcales</taxon>
        <taxon>Candidatus Methylumidiphilus</taxon>
    </lineage>
</organism>
<dbReference type="EMBL" id="QJPH01000365">
    <property type="protein sequence ID" value="PZN76154.1"/>
    <property type="molecule type" value="Genomic_DNA"/>
</dbReference>
<feature type="transmembrane region" description="Helical" evidence="1">
    <location>
        <begin position="20"/>
        <end position="39"/>
    </location>
</feature>
<gene>
    <name evidence="3" type="ORF">DM484_17160</name>
</gene>
<dbReference type="InterPro" id="IPR000253">
    <property type="entry name" value="FHA_dom"/>
</dbReference>
<dbReference type="CDD" id="cd00060">
    <property type="entry name" value="FHA"/>
    <property type="match status" value="1"/>
</dbReference>
<dbReference type="PROSITE" id="PS50006">
    <property type="entry name" value="FHA_DOMAIN"/>
    <property type="match status" value="1"/>
</dbReference>
<keyword evidence="1" id="KW-1133">Transmembrane helix</keyword>
<proteinExistence type="predicted"/>
<protein>
    <recommendedName>
        <fullName evidence="2">FHA domain-containing protein</fullName>
    </recommendedName>
</protein>
<dbReference type="InterPro" id="IPR008984">
    <property type="entry name" value="SMAD_FHA_dom_sf"/>
</dbReference>
<dbReference type="Pfam" id="PF00498">
    <property type="entry name" value="FHA"/>
    <property type="match status" value="1"/>
</dbReference>
<name>A0A2W4SU09_9GAMM</name>
<sequence>MPSFNNEWFAESIKTLAVYWPVPVVLGLVVMTGVIWMLIKMHSPGLSAIAPTKRVLNSASIPLPVLLGISGEFAGSAVELSDEPLLIGRDPKTCQLVFPAPVQGISKRHCIVRFHAKSQCFLLVDCNSANGTFVVDSGRLPNGGSQLLNAGQRFYLTAPENMFEVSFEAPR</sequence>